<feature type="region of interest" description="Disordered" evidence="11">
    <location>
        <begin position="1"/>
        <end position="30"/>
    </location>
</feature>
<dbReference type="GO" id="GO:0005886">
    <property type="term" value="C:plasma membrane"/>
    <property type="evidence" value="ECO:0007669"/>
    <property type="project" value="UniProtKB-SubCell"/>
</dbReference>
<keyword evidence="8" id="KW-0256">Endoplasmic reticulum</keyword>
<dbReference type="PANTHER" id="PTHR23085:SF16">
    <property type="entry name" value="GH28348P"/>
    <property type="match status" value="1"/>
</dbReference>
<keyword evidence="7" id="KW-0677">Repeat</keyword>
<dbReference type="Gene3D" id="2.20.110.10">
    <property type="entry name" value="Histone H3 K4-specific methyltransferase SET7/9 N-terminal domain"/>
    <property type="match status" value="2"/>
</dbReference>
<feature type="compositionally biased region" description="Basic and acidic residues" evidence="11">
    <location>
        <begin position="217"/>
        <end position="228"/>
    </location>
</feature>
<sequence>MQDQQSILKPPPSNLEPSLNRRSQKSGGRFDFEDGGTYCGGWEDGKAHGHGVCTGPKHQGAYAGAWNYGFEVSGIYNWPSGSHYEGQWQNGRRHGLGVERRGRHVYRGEWSNEGQKGRYGVRQSTTSTAKYEGTWNKGFQDGYGVETLPMEWLEGKRHGHGIRTSAPFGLASHYKTKNMATSMSSLRSNEDTGDKRSTRIEESRGGFVLTGHSGDTLTRRNSFDDKSKKGFLSGLKKKQKSAGDLDKRGTMTSGSIRSTTSAVSWLSTGSSHSNMTARSVHTESNASFSLEEDLLDPSITETYSGEWKKDKREGFGIAERSDGLKYIGEWSNNRKHGYGITIFQDGRIEEGKYKNNILITKAFILFTIKKRKFCTTSFEKALQRADIAISRQGTAQTRAEEADHQAEIARIDCEHAIMAAREFSPDFKPAVLERFEKLRYRNTYLPKYEMNNTIQSSQNQLYYKQQQQQQRDKIESHPIPDTMYSQKPAVSPQTDLSQFVSNQQALNKKQQAMMSSLSSSSMHQQPPQSPSTVSTSINAFQNQNNELINNKPDKVLNVYPDRKENVLNLQTSTSHNENIINNNNIYMDPQIHIKDVPNATDEKSLHQFRKSSLHNVKPPTLKNINNNQQSSIDFYDHYKRPPSRDSSIDRYTRAASRLSGGSRLTSRQPSIDKTNIVTEPITSSTPVRKSSAEAPATNNITKNAIGSMNGKYHAPFEDIILRQRTLGQDIIPSPLQPKRTESLFVPPKPAGQNVTVSKVLKNMEWFPQDDEEEEISFSPALLARRASESWIDTSLSVESANIAVNLNRKKSLPDFQGLPLPSDTMSREEVSALGSARREEVRRLDFKAKTGISGTIRQHFR</sequence>
<feature type="compositionally biased region" description="Polar residues" evidence="11">
    <location>
        <begin position="491"/>
        <end position="509"/>
    </location>
</feature>
<evidence type="ECO:0000256" key="9">
    <source>
        <dbReference type="ARBA" id="ARBA00022989"/>
    </source>
</evidence>
<evidence type="ECO:0000313" key="12">
    <source>
        <dbReference type="EnsemblMetazoa" id="MESCA005489-PA"/>
    </source>
</evidence>
<dbReference type="HOGENOM" id="CLU_008078_0_0_1"/>
<feature type="region of interest" description="Disordered" evidence="11">
    <location>
        <begin position="460"/>
        <end position="535"/>
    </location>
</feature>
<dbReference type="Pfam" id="PF02493">
    <property type="entry name" value="MORN"/>
    <property type="match status" value="7"/>
</dbReference>
<feature type="region of interest" description="Disordered" evidence="11">
    <location>
        <begin position="640"/>
        <end position="668"/>
    </location>
</feature>
<keyword evidence="13" id="KW-1185">Reference proteome</keyword>
<keyword evidence="6" id="KW-0812">Transmembrane</keyword>
<proteinExistence type="inferred from homology"/>
<evidence type="ECO:0000256" key="2">
    <source>
        <dbReference type="ARBA" id="ARBA00004184"/>
    </source>
</evidence>
<dbReference type="EMBL" id="CAQQ02064638">
    <property type="status" value="NOT_ANNOTATED_CDS"/>
    <property type="molecule type" value="Genomic_DNA"/>
</dbReference>
<dbReference type="InterPro" id="IPR003409">
    <property type="entry name" value="MORN"/>
</dbReference>
<name>T1GPG0_MEGSC</name>
<organism evidence="12 13">
    <name type="scientific">Megaselia scalaris</name>
    <name type="common">Humpbacked fly</name>
    <name type="synonym">Phora scalaris</name>
    <dbReference type="NCBI Taxonomy" id="36166"/>
    <lineage>
        <taxon>Eukaryota</taxon>
        <taxon>Metazoa</taxon>
        <taxon>Ecdysozoa</taxon>
        <taxon>Arthropoda</taxon>
        <taxon>Hexapoda</taxon>
        <taxon>Insecta</taxon>
        <taxon>Pterygota</taxon>
        <taxon>Neoptera</taxon>
        <taxon>Endopterygota</taxon>
        <taxon>Diptera</taxon>
        <taxon>Brachycera</taxon>
        <taxon>Muscomorpha</taxon>
        <taxon>Platypezoidea</taxon>
        <taxon>Phoridae</taxon>
        <taxon>Megaseliini</taxon>
        <taxon>Megaselia</taxon>
    </lineage>
</organism>
<dbReference type="EMBL" id="CAQQ02064637">
    <property type="status" value="NOT_ANNOTATED_CDS"/>
    <property type="molecule type" value="Genomic_DNA"/>
</dbReference>
<evidence type="ECO:0000256" key="4">
    <source>
        <dbReference type="ARBA" id="ARBA00008599"/>
    </source>
</evidence>
<keyword evidence="9" id="KW-1133">Transmembrane helix</keyword>
<protein>
    <recommendedName>
        <fullName evidence="14">Junctophilin</fullName>
    </recommendedName>
</protein>
<dbReference type="SMART" id="SM00698">
    <property type="entry name" value="MORN"/>
    <property type="match status" value="6"/>
</dbReference>
<dbReference type="InterPro" id="IPR017191">
    <property type="entry name" value="Junctophilin"/>
</dbReference>
<feature type="region of interest" description="Disordered" evidence="11">
    <location>
        <begin position="181"/>
        <end position="256"/>
    </location>
</feature>
<accession>T1GPG0</accession>
<dbReference type="SUPFAM" id="SSF82185">
    <property type="entry name" value="Histone H3 K4-specific methyltransferase SET7/9 N-terminal domain"/>
    <property type="match status" value="2"/>
</dbReference>
<feature type="compositionally biased region" description="Basic and acidic residues" evidence="11">
    <location>
        <begin position="640"/>
        <end position="652"/>
    </location>
</feature>
<evidence type="ECO:0000256" key="1">
    <source>
        <dbReference type="ARBA" id="ARBA00004163"/>
    </source>
</evidence>
<keyword evidence="10" id="KW-0472">Membrane</keyword>
<keyword evidence="5" id="KW-1003">Cell membrane</keyword>
<dbReference type="Proteomes" id="UP000015102">
    <property type="component" value="Unassembled WGS sequence"/>
</dbReference>
<dbReference type="STRING" id="36166.T1GPG0"/>
<evidence type="ECO:0000256" key="10">
    <source>
        <dbReference type="ARBA" id="ARBA00023136"/>
    </source>
</evidence>
<dbReference type="EMBL" id="CAQQ02064639">
    <property type="status" value="NOT_ANNOTATED_CDS"/>
    <property type="molecule type" value="Genomic_DNA"/>
</dbReference>
<dbReference type="EnsemblMetazoa" id="MESCA005489-RA">
    <property type="protein sequence ID" value="MESCA005489-PA"/>
    <property type="gene ID" value="MESCA005489"/>
</dbReference>
<evidence type="ECO:0000256" key="5">
    <source>
        <dbReference type="ARBA" id="ARBA00022475"/>
    </source>
</evidence>
<evidence type="ECO:0000256" key="8">
    <source>
        <dbReference type="ARBA" id="ARBA00022824"/>
    </source>
</evidence>
<dbReference type="PANTHER" id="PTHR23085">
    <property type="entry name" value="GH28348P"/>
    <property type="match status" value="1"/>
</dbReference>
<dbReference type="OMA" id="IDCENAV"/>
<evidence type="ECO:0000313" key="13">
    <source>
        <dbReference type="Proteomes" id="UP000015102"/>
    </source>
</evidence>
<dbReference type="GO" id="GO:0030314">
    <property type="term" value="C:junctional membrane complex"/>
    <property type="evidence" value="ECO:0007669"/>
    <property type="project" value="InterPro"/>
</dbReference>
<feature type="compositionally biased region" description="Low complexity" evidence="11">
    <location>
        <begin position="656"/>
        <end position="667"/>
    </location>
</feature>
<evidence type="ECO:0000256" key="6">
    <source>
        <dbReference type="ARBA" id="ARBA00022692"/>
    </source>
</evidence>
<comment type="similarity">
    <text evidence="4">Belongs to the junctophilin family.</text>
</comment>
<dbReference type="GO" id="GO:0005789">
    <property type="term" value="C:endoplasmic reticulum membrane"/>
    <property type="evidence" value="ECO:0007669"/>
    <property type="project" value="UniProtKB-SubCell"/>
</dbReference>
<dbReference type="AlphaFoldDB" id="T1GPG0"/>
<evidence type="ECO:0000256" key="3">
    <source>
        <dbReference type="ARBA" id="ARBA00004236"/>
    </source>
</evidence>
<dbReference type="FunFam" id="2.20.110.10:FF:000001">
    <property type="entry name" value="Junctophilin"/>
    <property type="match status" value="1"/>
</dbReference>
<dbReference type="FunFam" id="2.20.110.10:FF:000013">
    <property type="entry name" value="Putative Junctophilin-1"/>
    <property type="match status" value="1"/>
</dbReference>
<feature type="compositionally biased region" description="Basic and acidic residues" evidence="11">
    <location>
        <begin position="188"/>
        <end position="204"/>
    </location>
</feature>
<evidence type="ECO:0000256" key="11">
    <source>
        <dbReference type="SAM" id="MobiDB-lite"/>
    </source>
</evidence>
<evidence type="ECO:0008006" key="14">
    <source>
        <dbReference type="Google" id="ProtNLM"/>
    </source>
</evidence>
<evidence type="ECO:0000256" key="7">
    <source>
        <dbReference type="ARBA" id="ARBA00022737"/>
    </source>
</evidence>
<feature type="compositionally biased region" description="Low complexity" evidence="11">
    <location>
        <begin position="460"/>
        <end position="469"/>
    </location>
</feature>
<feature type="compositionally biased region" description="Low complexity" evidence="11">
    <location>
        <begin position="510"/>
        <end position="535"/>
    </location>
</feature>
<reference evidence="12" key="2">
    <citation type="submission" date="2015-06" db="UniProtKB">
        <authorList>
            <consortium name="EnsemblMetazoa"/>
        </authorList>
    </citation>
    <scope>IDENTIFICATION</scope>
</reference>
<reference evidence="13" key="1">
    <citation type="submission" date="2013-02" db="EMBL/GenBank/DDBJ databases">
        <authorList>
            <person name="Hughes D."/>
        </authorList>
    </citation>
    <scope>NUCLEOTIDE SEQUENCE</scope>
    <source>
        <strain>Durham</strain>
        <strain evidence="13">NC isolate 2 -- Noor lab</strain>
    </source>
</reference>
<comment type="subcellular location">
    <subcellularLocation>
        <location evidence="3">Cell membrane</location>
    </subcellularLocation>
    <subcellularLocation>
        <location evidence="2">Endomembrane system</location>
        <topology evidence="2">Peripheral membrane protein</topology>
    </subcellularLocation>
    <subcellularLocation>
        <location evidence="1">Endoplasmic reticulum membrane</location>
        <topology evidence="1">Single-pass type IV membrane protein</topology>
    </subcellularLocation>
</comment>